<dbReference type="InterPro" id="IPR036909">
    <property type="entry name" value="Cyt_c-like_dom_sf"/>
</dbReference>
<dbReference type="STRING" id="49186.SAMN05421647_102344"/>
<dbReference type="RefSeq" id="WP_010323682.1">
    <property type="nucleotide sequence ID" value="NZ_FTMN01000002.1"/>
</dbReference>
<dbReference type="GO" id="GO:0020037">
    <property type="term" value="F:heme binding"/>
    <property type="evidence" value="ECO:0007669"/>
    <property type="project" value="InterPro"/>
</dbReference>
<dbReference type="eggNOG" id="COG2010">
    <property type="taxonomic scope" value="Bacteria"/>
</dbReference>
<evidence type="ECO:0000256" key="4">
    <source>
        <dbReference type="PROSITE-ProRule" id="PRU00433"/>
    </source>
</evidence>
<dbReference type="Gene3D" id="1.10.760.10">
    <property type="entry name" value="Cytochrome c-like domain"/>
    <property type="match status" value="1"/>
</dbReference>
<proteinExistence type="predicted"/>
<dbReference type="Pfam" id="PF00034">
    <property type="entry name" value="Cytochrom_C"/>
    <property type="match status" value="1"/>
</dbReference>
<protein>
    <submittedName>
        <fullName evidence="7">Monoheme cytochrome SoxX (Sulfur oxidation)</fullName>
    </submittedName>
</protein>
<dbReference type="Proteomes" id="UP000186895">
    <property type="component" value="Unassembled WGS sequence"/>
</dbReference>
<dbReference type="NCBIfam" id="TIGR04485">
    <property type="entry name" value="thiosulf_SoxX"/>
    <property type="match status" value="1"/>
</dbReference>
<evidence type="ECO:0000256" key="2">
    <source>
        <dbReference type="ARBA" id="ARBA00022723"/>
    </source>
</evidence>
<keyword evidence="8" id="KW-1185">Reference proteome</keyword>
<feature type="domain" description="Cytochrome c" evidence="6">
    <location>
        <begin position="28"/>
        <end position="119"/>
    </location>
</feature>
<keyword evidence="3 4" id="KW-0408">Iron</keyword>
<name>A0A1N6Q8U8_9GAMM</name>
<evidence type="ECO:0000313" key="7">
    <source>
        <dbReference type="EMBL" id="SIQ12978.1"/>
    </source>
</evidence>
<dbReference type="GO" id="GO:0009055">
    <property type="term" value="F:electron transfer activity"/>
    <property type="evidence" value="ECO:0007669"/>
    <property type="project" value="InterPro"/>
</dbReference>
<evidence type="ECO:0000259" key="6">
    <source>
        <dbReference type="PROSITE" id="PS51007"/>
    </source>
</evidence>
<dbReference type="AlphaFoldDB" id="A0A1N6Q8U8"/>
<dbReference type="EMBL" id="FTMN01000002">
    <property type="protein sequence ID" value="SIQ12978.1"/>
    <property type="molecule type" value="Genomic_DNA"/>
</dbReference>
<organism evidence="7 8">
    <name type="scientific">Marinobacterium stanieri</name>
    <dbReference type="NCBI Taxonomy" id="49186"/>
    <lineage>
        <taxon>Bacteria</taxon>
        <taxon>Pseudomonadati</taxon>
        <taxon>Pseudomonadota</taxon>
        <taxon>Gammaproteobacteria</taxon>
        <taxon>Oceanospirillales</taxon>
        <taxon>Oceanospirillaceae</taxon>
        <taxon>Marinobacterium</taxon>
    </lineage>
</organism>
<dbReference type="PROSITE" id="PS51007">
    <property type="entry name" value="CYTC"/>
    <property type="match status" value="1"/>
</dbReference>
<dbReference type="GO" id="GO:0046872">
    <property type="term" value="F:metal ion binding"/>
    <property type="evidence" value="ECO:0007669"/>
    <property type="project" value="UniProtKB-KW"/>
</dbReference>
<sequence length="119" mass="13215">MRRLTTLMCVATAATALSGPVAAASQDEMIELGRDVFHDKTRGNCISCHSIDDPVANLPGNQGPMMVAMKQRFPDKRKLRAQVWDATVANPLSIMPPIGKHWILSEEEIDAVVEYIYQY</sequence>
<keyword evidence="5" id="KW-0732">Signal</keyword>
<keyword evidence="2 4" id="KW-0479">Metal-binding</keyword>
<dbReference type="InterPro" id="IPR030999">
    <property type="entry name" value="Thiosulf_SoxX"/>
</dbReference>
<gene>
    <name evidence="7" type="ORF">SAMN05421647_102344</name>
</gene>
<evidence type="ECO:0000313" key="8">
    <source>
        <dbReference type="Proteomes" id="UP000186895"/>
    </source>
</evidence>
<accession>A0A1N6Q8U8</accession>
<dbReference type="InterPro" id="IPR009056">
    <property type="entry name" value="Cyt_c-like_dom"/>
</dbReference>
<feature type="chain" id="PRO_5009937648" evidence="5">
    <location>
        <begin position="24"/>
        <end position="119"/>
    </location>
</feature>
<feature type="signal peptide" evidence="5">
    <location>
        <begin position="1"/>
        <end position="23"/>
    </location>
</feature>
<reference evidence="7 8" key="1">
    <citation type="submission" date="2017-01" db="EMBL/GenBank/DDBJ databases">
        <authorList>
            <person name="Mah S.A."/>
            <person name="Swanson W.J."/>
            <person name="Moy G.W."/>
            <person name="Vacquier V.D."/>
        </authorList>
    </citation>
    <scope>NUCLEOTIDE SEQUENCE [LARGE SCALE GENOMIC DNA]</scope>
    <source>
        <strain evidence="7 8">DSM 7027</strain>
    </source>
</reference>
<keyword evidence="1 4" id="KW-0349">Heme</keyword>
<dbReference type="SUPFAM" id="SSF46626">
    <property type="entry name" value="Cytochrome c"/>
    <property type="match status" value="1"/>
</dbReference>
<evidence type="ECO:0000256" key="5">
    <source>
        <dbReference type="SAM" id="SignalP"/>
    </source>
</evidence>
<evidence type="ECO:0000256" key="1">
    <source>
        <dbReference type="ARBA" id="ARBA00022617"/>
    </source>
</evidence>
<evidence type="ECO:0000256" key="3">
    <source>
        <dbReference type="ARBA" id="ARBA00023004"/>
    </source>
</evidence>